<dbReference type="SUPFAM" id="SSF54001">
    <property type="entry name" value="Cysteine proteinases"/>
    <property type="match status" value="1"/>
</dbReference>
<accession>A0ABR7MDH9</accession>
<dbReference type="RefSeq" id="WP_187258412.1">
    <property type="nucleotide sequence ID" value="NZ_JBHULF010000006.1"/>
</dbReference>
<keyword evidence="1" id="KW-0732">Signal</keyword>
<reference evidence="4 5" key="1">
    <citation type="submission" date="2016-07" db="EMBL/GenBank/DDBJ databases">
        <title>Genome analysis of Flavihumibacter stibioxidans YS-17.</title>
        <authorList>
            <person name="Shi K."/>
            <person name="Han Y."/>
            <person name="Wang G."/>
        </authorList>
    </citation>
    <scope>NUCLEOTIDE SEQUENCE [LARGE SCALE GENOMIC DNA]</scope>
    <source>
        <strain evidence="4 5">YS-17</strain>
    </source>
</reference>
<protein>
    <recommendedName>
        <fullName evidence="6">DUF3857 domain-containing protein</fullName>
    </recommendedName>
</protein>
<gene>
    <name evidence="4" type="ORF">BC349_18710</name>
</gene>
<feature type="domain" description="Transglutaminase-like" evidence="2">
    <location>
        <begin position="322"/>
        <end position="399"/>
    </location>
</feature>
<dbReference type="InterPro" id="IPR024618">
    <property type="entry name" value="DUF3857"/>
</dbReference>
<evidence type="ECO:0000259" key="2">
    <source>
        <dbReference type="Pfam" id="PF01841"/>
    </source>
</evidence>
<keyword evidence="5" id="KW-1185">Reference proteome</keyword>
<evidence type="ECO:0000256" key="1">
    <source>
        <dbReference type="SAM" id="SignalP"/>
    </source>
</evidence>
<dbReference type="Gene3D" id="3.10.620.30">
    <property type="match status" value="1"/>
</dbReference>
<dbReference type="Pfam" id="PF01841">
    <property type="entry name" value="Transglut_core"/>
    <property type="match status" value="1"/>
</dbReference>
<feature type="chain" id="PRO_5045164481" description="DUF3857 domain-containing protein" evidence="1">
    <location>
        <begin position="21"/>
        <end position="674"/>
    </location>
</feature>
<dbReference type="Gene3D" id="2.60.40.3140">
    <property type="match status" value="1"/>
</dbReference>
<sequence>MKINRLFLCTFLFFSLASIAQDKLPFKFGKLSPADFTQGVPAFDTGAHALVLGDVGVSRIVPNFNGGFGYEFERRIRVKILDKNGVDAGKFLIPVYFSKTNDSKEEVKSIKGTTYNLDAGKITETKLENNQVFTEKQSRNYHIKKFSMPALKEGSIFELSYRIESDFLFEFRPWVFQGDYPCLWSEYEIEVPEYYDYVYLSQGFLPYHISTKKEVPRAYKIRGGDAGTMGLKQNDFTLNGSAMQKRWVIKNIPSLKEESFTTSLENYRSKIEFQLSSIRYPNSNPIPILEDWPKVTENLMSHQNFGDQLKKAEGYVEELLVPVLAGITDPVEKARRIYAYVRDNYTCTSRGSMYTSTGLKNLIKTKSGNVADLNLLLIAMLKSQNIEAYPVILSTRSQGQTHQIYPLMDRFNYVICAALIAESEFLLDASSPDLGFDKLDIRCYNGHARVLMKDPVPIYLLADSLLERKVTMATVIVDKDSLKGGIQTNFGYYESQSRREYIREKSENAYFEQIKTSYGTDYSITRTHIDSLKKLDLPIKVYYDLAIGREGEDIIYLDPVLVPFSRENPFKSTSRMYPVEMPYRIDETYLLNFEIPEGYKVDELPKSVKVSLNESDGSFEYIINADASRIKLRTRVSLAKASFNPEDYDSLREFFGFVIKKQAEQIVLKKIANP</sequence>
<evidence type="ECO:0000313" key="5">
    <source>
        <dbReference type="Proteomes" id="UP000765802"/>
    </source>
</evidence>
<organism evidence="4 5">
    <name type="scientific">Flavihumibacter stibioxidans</name>
    <dbReference type="NCBI Taxonomy" id="1834163"/>
    <lineage>
        <taxon>Bacteria</taxon>
        <taxon>Pseudomonadati</taxon>
        <taxon>Bacteroidota</taxon>
        <taxon>Chitinophagia</taxon>
        <taxon>Chitinophagales</taxon>
        <taxon>Chitinophagaceae</taxon>
        <taxon>Flavihumibacter</taxon>
    </lineage>
</organism>
<proteinExistence type="predicted"/>
<feature type="signal peptide" evidence="1">
    <location>
        <begin position="1"/>
        <end position="20"/>
    </location>
</feature>
<name>A0ABR7MDH9_9BACT</name>
<dbReference type="Gene3D" id="2.60.120.1130">
    <property type="match status" value="1"/>
</dbReference>
<evidence type="ECO:0000313" key="4">
    <source>
        <dbReference type="EMBL" id="MBC6493092.1"/>
    </source>
</evidence>
<dbReference type="Proteomes" id="UP000765802">
    <property type="component" value="Unassembled WGS sequence"/>
</dbReference>
<comment type="caution">
    <text evidence="4">The sequence shown here is derived from an EMBL/GenBank/DDBJ whole genome shotgun (WGS) entry which is preliminary data.</text>
</comment>
<feature type="domain" description="DUF3857" evidence="3">
    <location>
        <begin position="71"/>
        <end position="197"/>
    </location>
</feature>
<dbReference type="Pfam" id="PF12969">
    <property type="entry name" value="DUF3857"/>
    <property type="match status" value="1"/>
</dbReference>
<dbReference type="InterPro" id="IPR038765">
    <property type="entry name" value="Papain-like_cys_pep_sf"/>
</dbReference>
<evidence type="ECO:0008006" key="6">
    <source>
        <dbReference type="Google" id="ProtNLM"/>
    </source>
</evidence>
<dbReference type="InterPro" id="IPR002931">
    <property type="entry name" value="Transglutaminase-like"/>
</dbReference>
<evidence type="ECO:0000259" key="3">
    <source>
        <dbReference type="Pfam" id="PF12969"/>
    </source>
</evidence>
<dbReference type="EMBL" id="MBUA01000031">
    <property type="protein sequence ID" value="MBC6493092.1"/>
    <property type="molecule type" value="Genomic_DNA"/>
</dbReference>